<dbReference type="EMBL" id="CAHIKZ030005404">
    <property type="protein sequence ID" value="CAE1324233.1"/>
    <property type="molecule type" value="Genomic_DNA"/>
</dbReference>
<dbReference type="AlphaFoldDB" id="A0A812EK82"/>
<evidence type="ECO:0000313" key="1">
    <source>
        <dbReference type="EMBL" id="CAE1324233.1"/>
    </source>
</evidence>
<accession>A0A812EK82</accession>
<reference evidence="1" key="1">
    <citation type="submission" date="2021-01" db="EMBL/GenBank/DDBJ databases">
        <authorList>
            <person name="Li R."/>
            <person name="Bekaert M."/>
        </authorList>
    </citation>
    <scope>NUCLEOTIDE SEQUENCE</scope>
    <source>
        <strain evidence="1">Farmed</strain>
    </source>
</reference>
<comment type="caution">
    <text evidence="1">The sequence shown here is derived from an EMBL/GenBank/DDBJ whole genome shotgun (WGS) entry which is preliminary data.</text>
</comment>
<keyword evidence="2" id="KW-1185">Reference proteome</keyword>
<organism evidence="1 2">
    <name type="scientific">Acanthosepion pharaonis</name>
    <name type="common">Pharaoh cuttlefish</name>
    <name type="synonym">Sepia pharaonis</name>
    <dbReference type="NCBI Taxonomy" id="158019"/>
    <lineage>
        <taxon>Eukaryota</taxon>
        <taxon>Metazoa</taxon>
        <taxon>Spiralia</taxon>
        <taxon>Lophotrochozoa</taxon>
        <taxon>Mollusca</taxon>
        <taxon>Cephalopoda</taxon>
        <taxon>Coleoidea</taxon>
        <taxon>Decapodiformes</taxon>
        <taxon>Sepiida</taxon>
        <taxon>Sepiina</taxon>
        <taxon>Sepiidae</taxon>
        <taxon>Acanthosepion</taxon>
    </lineage>
</organism>
<proteinExistence type="predicted"/>
<sequence length="201" mass="22132">MPIQLPRPLCPSSAFAFTQPLCPSIAFVSSHNHYAHPVPSLLPLFIALQPLCPSIAFSVSSHNHYAHPLPSLLVHTTIMPIHCLRHTTIMPIHCLHNDHLPSIAFVGAQPLCPSIAFVSSHYAHPFVVPSHYAHPLPSLVHTTIMPIPLVPTIMPIPFTQPLCPSIAFCYFTTTTIMPIHCHPLCQFVSSSTTIMPIQCLR</sequence>
<name>A0A812EK82_ACAPH</name>
<gene>
    <name evidence="1" type="ORF">SPHA_73998</name>
</gene>
<protein>
    <submittedName>
        <fullName evidence="1">Uncharacterized protein</fullName>
    </submittedName>
</protein>
<evidence type="ECO:0000313" key="2">
    <source>
        <dbReference type="Proteomes" id="UP000597762"/>
    </source>
</evidence>
<dbReference type="Proteomes" id="UP000597762">
    <property type="component" value="Unassembled WGS sequence"/>
</dbReference>